<evidence type="ECO:0000313" key="2">
    <source>
        <dbReference type="EMBL" id="VDL91305.1"/>
    </source>
</evidence>
<feature type="compositionally biased region" description="Polar residues" evidence="1">
    <location>
        <begin position="68"/>
        <end position="88"/>
    </location>
</feature>
<protein>
    <submittedName>
        <fullName evidence="2 4">Uncharacterized protein</fullName>
    </submittedName>
</protein>
<evidence type="ECO:0000256" key="1">
    <source>
        <dbReference type="SAM" id="MobiDB-lite"/>
    </source>
</evidence>
<dbReference type="EMBL" id="UYSU01033052">
    <property type="protein sequence ID" value="VDL91305.1"/>
    <property type="molecule type" value="Genomic_DNA"/>
</dbReference>
<dbReference type="Proteomes" id="UP000275846">
    <property type="component" value="Unassembled WGS sequence"/>
</dbReference>
<gene>
    <name evidence="2" type="ORF">SSLN_LOCUS4920</name>
</gene>
<feature type="region of interest" description="Disordered" evidence="1">
    <location>
        <begin position="43"/>
        <end position="88"/>
    </location>
</feature>
<reference evidence="4" key="1">
    <citation type="submission" date="2016-06" db="UniProtKB">
        <authorList>
            <consortium name="WormBaseParasite"/>
        </authorList>
    </citation>
    <scope>IDENTIFICATION</scope>
</reference>
<organism evidence="4">
    <name type="scientific">Schistocephalus solidus</name>
    <name type="common">Tapeworm</name>
    <dbReference type="NCBI Taxonomy" id="70667"/>
    <lineage>
        <taxon>Eukaryota</taxon>
        <taxon>Metazoa</taxon>
        <taxon>Spiralia</taxon>
        <taxon>Lophotrochozoa</taxon>
        <taxon>Platyhelminthes</taxon>
        <taxon>Cestoda</taxon>
        <taxon>Eucestoda</taxon>
        <taxon>Diphyllobothriidea</taxon>
        <taxon>Diphyllobothriidae</taxon>
        <taxon>Schistocephalus</taxon>
    </lineage>
</organism>
<dbReference type="WBParaSite" id="SSLN_0000507901-mRNA-1">
    <property type="protein sequence ID" value="SSLN_0000507901-mRNA-1"/>
    <property type="gene ID" value="SSLN_0000507901"/>
</dbReference>
<sequence>MRLVVDLTLSSTPTIRPPSEPVSCLMWEWTHWLTGQRTRLRTPQHDVAPITHSPGFTKSEDMKEPLPSDSQSTGQPLDTLGTYTGPTA</sequence>
<keyword evidence="3" id="KW-1185">Reference proteome</keyword>
<evidence type="ECO:0000313" key="4">
    <source>
        <dbReference type="WBParaSite" id="SSLN_0000507901-mRNA-1"/>
    </source>
</evidence>
<name>A0A183SL22_SCHSO</name>
<reference evidence="2 3" key="2">
    <citation type="submission" date="2018-11" db="EMBL/GenBank/DDBJ databases">
        <authorList>
            <consortium name="Pathogen Informatics"/>
        </authorList>
    </citation>
    <scope>NUCLEOTIDE SEQUENCE [LARGE SCALE GENOMIC DNA]</scope>
    <source>
        <strain evidence="2 3">NST_G2</strain>
    </source>
</reference>
<evidence type="ECO:0000313" key="3">
    <source>
        <dbReference type="Proteomes" id="UP000275846"/>
    </source>
</evidence>
<proteinExistence type="predicted"/>
<accession>A0A183SL22</accession>
<dbReference type="AlphaFoldDB" id="A0A183SL22"/>